<accession>A0A9D1ECM7</accession>
<reference evidence="3" key="1">
    <citation type="submission" date="2020-10" db="EMBL/GenBank/DDBJ databases">
        <authorList>
            <person name="Gilroy R."/>
        </authorList>
    </citation>
    <scope>NUCLEOTIDE SEQUENCE</scope>
    <source>
        <strain evidence="3">ChiW13-3771</strain>
    </source>
</reference>
<proteinExistence type="predicted"/>
<keyword evidence="2" id="KW-0812">Transmembrane</keyword>
<feature type="region of interest" description="Disordered" evidence="1">
    <location>
        <begin position="1"/>
        <end position="32"/>
    </location>
</feature>
<gene>
    <name evidence="3" type="ORF">IAC96_02525</name>
</gene>
<evidence type="ECO:0000256" key="2">
    <source>
        <dbReference type="SAM" id="Phobius"/>
    </source>
</evidence>
<comment type="caution">
    <text evidence="3">The sequence shown here is derived from an EMBL/GenBank/DDBJ whole genome shotgun (WGS) entry which is preliminary data.</text>
</comment>
<reference evidence="3" key="2">
    <citation type="journal article" date="2021" name="PeerJ">
        <title>Extensive microbial diversity within the chicken gut microbiome revealed by metagenomics and culture.</title>
        <authorList>
            <person name="Gilroy R."/>
            <person name="Ravi A."/>
            <person name="Getino M."/>
            <person name="Pursley I."/>
            <person name="Horton D.L."/>
            <person name="Alikhan N.F."/>
            <person name="Baker D."/>
            <person name="Gharbi K."/>
            <person name="Hall N."/>
            <person name="Watson M."/>
            <person name="Adriaenssens E.M."/>
            <person name="Foster-Nyarko E."/>
            <person name="Jarju S."/>
            <person name="Secka A."/>
            <person name="Antonio M."/>
            <person name="Oren A."/>
            <person name="Chaudhuri R.R."/>
            <person name="La Ragione R."/>
            <person name="Hildebrand F."/>
            <person name="Pallen M.J."/>
        </authorList>
    </citation>
    <scope>NUCLEOTIDE SEQUENCE</scope>
    <source>
        <strain evidence="3">ChiW13-3771</strain>
    </source>
</reference>
<sequence>MENHDDFYQERQSNGSASPQTEPELPKLPPSQTTQPNKFAALSLMISLLSYVLCCCHPYAMIAGCVLSIVFAIFSKVIVEPNHRMRKQAVAAIIIGAIGLFIILGSFVYTYVILPELLETNPELRNMMDQMLQQYGLKLSDLGLTIIYGIR</sequence>
<keyword evidence="2" id="KW-1133">Transmembrane helix</keyword>
<organism evidence="3 4">
    <name type="scientific">Candidatus Fimimorpha faecalis</name>
    <dbReference type="NCBI Taxonomy" id="2840824"/>
    <lineage>
        <taxon>Bacteria</taxon>
        <taxon>Bacillati</taxon>
        <taxon>Bacillota</taxon>
        <taxon>Clostridia</taxon>
        <taxon>Eubacteriales</taxon>
        <taxon>Candidatus Fimimorpha</taxon>
    </lineage>
</organism>
<evidence type="ECO:0000256" key="1">
    <source>
        <dbReference type="SAM" id="MobiDB-lite"/>
    </source>
</evidence>
<evidence type="ECO:0000313" key="3">
    <source>
        <dbReference type="EMBL" id="HIR87804.1"/>
    </source>
</evidence>
<evidence type="ECO:0000313" key="4">
    <source>
        <dbReference type="Proteomes" id="UP000824201"/>
    </source>
</evidence>
<feature type="compositionally biased region" description="Polar residues" evidence="1">
    <location>
        <begin position="10"/>
        <end position="21"/>
    </location>
</feature>
<protein>
    <submittedName>
        <fullName evidence="3">Uncharacterized protein</fullName>
    </submittedName>
</protein>
<dbReference type="EMBL" id="DVHN01000030">
    <property type="protein sequence ID" value="HIR87804.1"/>
    <property type="molecule type" value="Genomic_DNA"/>
</dbReference>
<name>A0A9D1ECM7_9FIRM</name>
<feature type="transmembrane region" description="Helical" evidence="2">
    <location>
        <begin position="91"/>
        <end position="112"/>
    </location>
</feature>
<keyword evidence="2" id="KW-0472">Membrane</keyword>
<dbReference type="Proteomes" id="UP000824201">
    <property type="component" value="Unassembled WGS sequence"/>
</dbReference>
<feature type="transmembrane region" description="Helical" evidence="2">
    <location>
        <begin position="59"/>
        <end position="79"/>
    </location>
</feature>
<dbReference type="AlphaFoldDB" id="A0A9D1ECM7"/>